<dbReference type="Proteomes" id="UP000433309">
    <property type="component" value="Unassembled WGS sequence"/>
</dbReference>
<dbReference type="RefSeq" id="WP_154380317.1">
    <property type="nucleotide sequence ID" value="NZ_WKJK01000012.1"/>
</dbReference>
<reference evidence="4 5" key="1">
    <citation type="submission" date="2019-11" db="EMBL/GenBank/DDBJ databases">
        <title>Novel species isolated from a subtropical stream in China.</title>
        <authorList>
            <person name="Lu H."/>
        </authorList>
    </citation>
    <scope>NUCLEOTIDE SEQUENCE [LARGE SCALE GENOMIC DNA]</scope>
    <source>
        <strain evidence="4 5">FT80W</strain>
    </source>
</reference>
<evidence type="ECO:0000313" key="4">
    <source>
        <dbReference type="EMBL" id="MRW92686.1"/>
    </source>
</evidence>
<feature type="compositionally biased region" description="Polar residues" evidence="1">
    <location>
        <begin position="319"/>
        <end position="340"/>
    </location>
</feature>
<feature type="domain" description="DUF6708" evidence="3">
    <location>
        <begin position="111"/>
        <end position="298"/>
    </location>
</feature>
<name>A0A6I2L7N3_9BURK</name>
<feature type="transmembrane region" description="Helical" evidence="2">
    <location>
        <begin position="92"/>
        <end position="117"/>
    </location>
</feature>
<feature type="transmembrane region" description="Helical" evidence="2">
    <location>
        <begin position="255"/>
        <end position="276"/>
    </location>
</feature>
<dbReference type="EMBL" id="WKJK01000012">
    <property type="protein sequence ID" value="MRW92686.1"/>
    <property type="molecule type" value="Genomic_DNA"/>
</dbReference>
<evidence type="ECO:0000259" key="3">
    <source>
        <dbReference type="Pfam" id="PF20455"/>
    </source>
</evidence>
<dbReference type="InterPro" id="IPR046554">
    <property type="entry name" value="DUF6708"/>
</dbReference>
<evidence type="ECO:0000313" key="5">
    <source>
        <dbReference type="Proteomes" id="UP000433309"/>
    </source>
</evidence>
<evidence type="ECO:0000256" key="2">
    <source>
        <dbReference type="SAM" id="Phobius"/>
    </source>
</evidence>
<comment type="caution">
    <text evidence="4">The sequence shown here is derived from an EMBL/GenBank/DDBJ whole genome shotgun (WGS) entry which is preliminary data.</text>
</comment>
<accession>A0A6I2L7N3</accession>
<keyword evidence="2" id="KW-0472">Membrane</keyword>
<keyword evidence="2" id="KW-0812">Transmembrane</keyword>
<keyword evidence="2" id="KW-1133">Transmembrane helix</keyword>
<organism evidence="4 5">
    <name type="scientific">Duganella guangzhouensis</name>
    <dbReference type="NCBI Taxonomy" id="2666084"/>
    <lineage>
        <taxon>Bacteria</taxon>
        <taxon>Pseudomonadati</taxon>
        <taxon>Pseudomonadota</taxon>
        <taxon>Betaproteobacteria</taxon>
        <taxon>Burkholderiales</taxon>
        <taxon>Oxalobacteraceae</taxon>
        <taxon>Telluria group</taxon>
        <taxon>Duganella</taxon>
    </lineage>
</organism>
<dbReference type="AlphaFoldDB" id="A0A6I2L7N3"/>
<protein>
    <recommendedName>
        <fullName evidence="3">DUF6708 domain-containing protein</fullName>
    </recommendedName>
</protein>
<feature type="compositionally biased region" description="Basic and acidic residues" evidence="1">
    <location>
        <begin position="345"/>
        <end position="355"/>
    </location>
</feature>
<proteinExistence type="predicted"/>
<keyword evidence="5" id="KW-1185">Reference proteome</keyword>
<dbReference type="Pfam" id="PF20455">
    <property type="entry name" value="DUF6708"/>
    <property type="match status" value="1"/>
</dbReference>
<feature type="region of interest" description="Disordered" evidence="1">
    <location>
        <begin position="309"/>
        <end position="361"/>
    </location>
</feature>
<feature type="transmembrane region" description="Helical" evidence="2">
    <location>
        <begin position="59"/>
        <end position="80"/>
    </location>
</feature>
<evidence type="ECO:0000256" key="1">
    <source>
        <dbReference type="SAM" id="MobiDB-lite"/>
    </source>
</evidence>
<gene>
    <name evidence="4" type="ORF">GJ699_22055</name>
</gene>
<sequence length="361" mass="41609">MDERIFKIKIGRPMPDWDAKHRLPIAGYVGPECKDSATIHRINSNFMDVSEQPHMMRQWFAGGVFTAALSSAAFFTFFVFVLCDSWQKEWDFMLGCILFEYGAAAMGFGYVCVKFGLDEVFSLTRRPIRFHRTAKKIFAIRRRRFSSSRELGDITVEVPWNEDAVFCVHRGKQNTDHADSYHIRYYQLDSDGNVVNGFALGREWDGLDGMNDLLCQWNYWCWYMNHGPAELPKPLLFLTERENFFESFLYCMYEVGFGLSASLRIAFMPFFLWLTLLRVASMSTCRPPIWPPAIKEICQIADDDPYQQPAGDTPVGWAATSQAHRNQSYPSDPRSKTPNWQGEADSFKNAEHWRGEVAPGN</sequence>